<dbReference type="PRINTS" id="PR00037">
    <property type="entry name" value="HTHLACR"/>
</dbReference>
<comment type="caution">
    <text evidence="5">The sequence shown here is derived from an EMBL/GenBank/DDBJ whole genome shotgun (WGS) entry which is preliminary data.</text>
</comment>
<sequence>MNENYRHRQLLALLNKQKALSTQTIIEQLKVSPATVRRDINKLNELGLLKKVRNGVEHLHYTIVHNPELVDTTHNDEKQRIALAATDICKAGQSVFITCGTTMMMLGQQLCGRDIQILTNYMSLANYLIKHKHSDLCIMGGQYNAEKDITLSFNSSDYSHYYAANIMFTSGRGLTEEGLFKTDMIIANSEKQMAAKADRYVVLLDSSKLDNKAGMLFTRINDIDTLITGQEADPEIIQKLRDKGLKIILA</sequence>
<keyword evidence="3" id="KW-0804">Transcription</keyword>
<dbReference type="InterPro" id="IPR036388">
    <property type="entry name" value="WH-like_DNA-bd_sf"/>
</dbReference>
<dbReference type="Pfam" id="PF00455">
    <property type="entry name" value="DeoRC"/>
    <property type="match status" value="1"/>
</dbReference>
<proteinExistence type="predicted"/>
<dbReference type="SUPFAM" id="SSF46785">
    <property type="entry name" value="Winged helix' DNA-binding domain"/>
    <property type="match status" value="1"/>
</dbReference>
<dbReference type="AlphaFoldDB" id="A0A4R1L086"/>
<gene>
    <name evidence="5" type="ORF">EV692_0368</name>
</gene>
<evidence type="ECO:0000256" key="1">
    <source>
        <dbReference type="ARBA" id="ARBA00023015"/>
    </source>
</evidence>
<evidence type="ECO:0000313" key="5">
    <source>
        <dbReference type="EMBL" id="TCK71298.1"/>
    </source>
</evidence>
<dbReference type="PROSITE" id="PS00894">
    <property type="entry name" value="HTH_DEOR_1"/>
    <property type="match status" value="1"/>
</dbReference>
<dbReference type="CDD" id="cd00090">
    <property type="entry name" value="HTH_ARSR"/>
    <property type="match status" value="1"/>
</dbReference>
<dbReference type="EMBL" id="SMGJ01000001">
    <property type="protein sequence ID" value="TCK71298.1"/>
    <property type="molecule type" value="Genomic_DNA"/>
</dbReference>
<evidence type="ECO:0000259" key="4">
    <source>
        <dbReference type="PROSITE" id="PS51000"/>
    </source>
</evidence>
<dbReference type="InterPro" id="IPR037171">
    <property type="entry name" value="NagB/RpiA_transferase-like"/>
</dbReference>
<dbReference type="InterPro" id="IPR001034">
    <property type="entry name" value="DeoR_HTH"/>
</dbReference>
<dbReference type="Pfam" id="PF08220">
    <property type="entry name" value="HTH_DeoR"/>
    <property type="match status" value="1"/>
</dbReference>
<evidence type="ECO:0000313" key="6">
    <source>
        <dbReference type="Proteomes" id="UP000295496"/>
    </source>
</evidence>
<evidence type="ECO:0000256" key="2">
    <source>
        <dbReference type="ARBA" id="ARBA00023125"/>
    </source>
</evidence>
<dbReference type="InterPro" id="IPR011991">
    <property type="entry name" value="ArsR-like_HTH"/>
</dbReference>
<dbReference type="NCBIfam" id="NF010034">
    <property type="entry name" value="PRK13509.1"/>
    <property type="match status" value="1"/>
</dbReference>
<keyword evidence="1" id="KW-0805">Transcription regulation</keyword>
<dbReference type="InterPro" id="IPR050313">
    <property type="entry name" value="Carb_Metab_HTH_regulators"/>
</dbReference>
<feature type="domain" description="HTH deoR-type" evidence="4">
    <location>
        <begin position="3"/>
        <end position="58"/>
    </location>
</feature>
<reference evidence="5 6" key="1">
    <citation type="submission" date="2019-03" db="EMBL/GenBank/DDBJ databases">
        <title>Genomic Encyclopedia of Type Strains, Phase IV (KMG-IV): sequencing the most valuable type-strain genomes for metagenomic binning, comparative biology and taxonomic classification.</title>
        <authorList>
            <person name="Goeker M."/>
        </authorList>
    </citation>
    <scope>NUCLEOTIDE SEQUENCE [LARGE SCALE GENOMIC DNA]</scope>
    <source>
        <strain evidence="5 6">DSM 10053</strain>
    </source>
</reference>
<dbReference type="Gene3D" id="1.10.10.10">
    <property type="entry name" value="Winged helix-like DNA-binding domain superfamily/Winged helix DNA-binding domain"/>
    <property type="match status" value="1"/>
</dbReference>
<dbReference type="Gene3D" id="3.40.50.1360">
    <property type="match status" value="1"/>
</dbReference>
<dbReference type="PANTHER" id="PTHR30363">
    <property type="entry name" value="HTH-TYPE TRANSCRIPTIONAL REGULATOR SRLR-RELATED"/>
    <property type="match status" value="1"/>
</dbReference>
<dbReference type="SMART" id="SM01134">
    <property type="entry name" value="DeoRC"/>
    <property type="match status" value="1"/>
</dbReference>
<protein>
    <submittedName>
        <fullName evidence="5">DeoR family transcriptional regulator</fullName>
    </submittedName>
</protein>
<dbReference type="InterPro" id="IPR036390">
    <property type="entry name" value="WH_DNA-bd_sf"/>
</dbReference>
<dbReference type="InterPro" id="IPR018356">
    <property type="entry name" value="Tscrpt_reg_HTH_DeoR_CS"/>
</dbReference>
<dbReference type="GO" id="GO:0003700">
    <property type="term" value="F:DNA-binding transcription factor activity"/>
    <property type="evidence" value="ECO:0007669"/>
    <property type="project" value="InterPro"/>
</dbReference>
<evidence type="ECO:0000256" key="3">
    <source>
        <dbReference type="ARBA" id="ARBA00023163"/>
    </source>
</evidence>
<dbReference type="Proteomes" id="UP000295496">
    <property type="component" value="Unassembled WGS sequence"/>
</dbReference>
<name>A0A4R1L086_9PAST</name>
<dbReference type="GO" id="GO:0003677">
    <property type="term" value="F:DNA binding"/>
    <property type="evidence" value="ECO:0007669"/>
    <property type="project" value="UniProtKB-KW"/>
</dbReference>
<dbReference type="SMART" id="SM00420">
    <property type="entry name" value="HTH_DEOR"/>
    <property type="match status" value="1"/>
</dbReference>
<dbReference type="PANTHER" id="PTHR30363:SF55">
    <property type="entry name" value="HTH-TYPE TRANSCRIPTIONAL REGULATOR ULAR"/>
    <property type="match status" value="1"/>
</dbReference>
<organism evidence="5 6">
    <name type="scientific">Lonepinella koalarum</name>
    <dbReference type="NCBI Taxonomy" id="53417"/>
    <lineage>
        <taxon>Bacteria</taxon>
        <taxon>Pseudomonadati</taxon>
        <taxon>Pseudomonadota</taxon>
        <taxon>Gammaproteobacteria</taxon>
        <taxon>Pasteurellales</taxon>
        <taxon>Pasteurellaceae</taxon>
        <taxon>Lonepinella</taxon>
    </lineage>
</organism>
<dbReference type="RefSeq" id="WP_132299954.1">
    <property type="nucleotide sequence ID" value="NZ_CP170642.1"/>
</dbReference>
<dbReference type="PROSITE" id="PS51000">
    <property type="entry name" value="HTH_DEOR_2"/>
    <property type="match status" value="1"/>
</dbReference>
<accession>A0A4R1L086</accession>
<dbReference type="InterPro" id="IPR014036">
    <property type="entry name" value="DeoR-like_C"/>
</dbReference>
<dbReference type="SUPFAM" id="SSF100950">
    <property type="entry name" value="NagB/RpiA/CoA transferase-like"/>
    <property type="match status" value="1"/>
</dbReference>
<keyword evidence="6" id="KW-1185">Reference proteome</keyword>
<keyword evidence="2" id="KW-0238">DNA-binding</keyword>